<dbReference type="InterPro" id="IPR023476">
    <property type="entry name" value="Pep_tRNA_hydro_II_dom_sf"/>
</dbReference>
<organism evidence="4 5">
    <name type="scientific">Cardiocondyla obscurior</name>
    <dbReference type="NCBI Taxonomy" id="286306"/>
    <lineage>
        <taxon>Eukaryota</taxon>
        <taxon>Metazoa</taxon>
        <taxon>Ecdysozoa</taxon>
        <taxon>Arthropoda</taxon>
        <taxon>Hexapoda</taxon>
        <taxon>Insecta</taxon>
        <taxon>Pterygota</taxon>
        <taxon>Neoptera</taxon>
        <taxon>Endopterygota</taxon>
        <taxon>Hymenoptera</taxon>
        <taxon>Apocrita</taxon>
        <taxon>Aculeata</taxon>
        <taxon>Formicoidea</taxon>
        <taxon>Formicidae</taxon>
        <taxon>Myrmicinae</taxon>
        <taxon>Cardiocondyla</taxon>
    </lineage>
</organism>
<dbReference type="GO" id="GO:0004045">
    <property type="term" value="F:peptidyl-tRNA hydrolase activity"/>
    <property type="evidence" value="ECO:0007669"/>
    <property type="project" value="UniProtKB-EC"/>
</dbReference>
<keyword evidence="5" id="KW-1185">Reference proteome</keyword>
<dbReference type="InterPro" id="IPR002833">
    <property type="entry name" value="PTH2"/>
</dbReference>
<evidence type="ECO:0000256" key="2">
    <source>
        <dbReference type="ARBA" id="ARBA00022801"/>
    </source>
</evidence>
<dbReference type="Gene3D" id="3.40.1490.10">
    <property type="entry name" value="Bit1"/>
    <property type="match status" value="1"/>
</dbReference>
<reference evidence="4 5" key="1">
    <citation type="submission" date="2023-03" db="EMBL/GenBank/DDBJ databases">
        <title>High recombination rates correlate with genetic variation in Cardiocondyla obscurior ants.</title>
        <authorList>
            <person name="Errbii M."/>
        </authorList>
    </citation>
    <scope>NUCLEOTIDE SEQUENCE [LARGE SCALE GENOMIC DNA]</scope>
    <source>
        <strain evidence="4">Alpha-2009</strain>
        <tissue evidence="4">Whole body</tissue>
    </source>
</reference>
<sequence>MKCQNKKNGKRRGNNKFKGLNKLLNRKKLKRNSKWEIIYNEQSGKFRFVKKQNKKNVELNEYVFYSVLNTEIVIEFGLAAKTITHGILALHNKLAANQVKNPYIVQWRNSGANIIVLQGYNHRHLKHLEKEAKFTALGRHALYHQRYQNYQMLVLTVFGRKEEIEDIFDGMKRL</sequence>
<dbReference type="EC" id="3.1.1.29" evidence="1"/>
<dbReference type="Pfam" id="PF01981">
    <property type="entry name" value="PTH2"/>
    <property type="match status" value="1"/>
</dbReference>
<comment type="caution">
    <text evidence="4">The sequence shown here is derived from an EMBL/GenBank/DDBJ whole genome shotgun (WGS) entry which is preliminary data.</text>
</comment>
<dbReference type="Proteomes" id="UP001430953">
    <property type="component" value="Unassembled WGS sequence"/>
</dbReference>
<dbReference type="EMBL" id="JADYXP020000001">
    <property type="protein sequence ID" value="KAL0134121.1"/>
    <property type="molecule type" value="Genomic_DNA"/>
</dbReference>
<gene>
    <name evidence="4" type="ORF">PUN28_001165</name>
</gene>
<evidence type="ECO:0000256" key="1">
    <source>
        <dbReference type="ARBA" id="ARBA00013260"/>
    </source>
</evidence>
<proteinExistence type="predicted"/>
<evidence type="ECO:0000313" key="4">
    <source>
        <dbReference type="EMBL" id="KAL0134121.1"/>
    </source>
</evidence>
<keyword evidence="2" id="KW-0378">Hydrolase</keyword>
<evidence type="ECO:0000256" key="3">
    <source>
        <dbReference type="ARBA" id="ARBA00048707"/>
    </source>
</evidence>
<protein>
    <recommendedName>
        <fullName evidence="1">peptidyl-tRNA hydrolase</fullName>
        <ecNumber evidence="1">3.1.1.29</ecNumber>
    </recommendedName>
</protein>
<evidence type="ECO:0000313" key="5">
    <source>
        <dbReference type="Proteomes" id="UP001430953"/>
    </source>
</evidence>
<comment type="catalytic activity">
    <reaction evidence="3">
        <text>an N-acyl-L-alpha-aminoacyl-tRNA + H2O = an N-acyl-L-amino acid + a tRNA + H(+)</text>
        <dbReference type="Rhea" id="RHEA:54448"/>
        <dbReference type="Rhea" id="RHEA-COMP:10123"/>
        <dbReference type="Rhea" id="RHEA-COMP:13883"/>
        <dbReference type="ChEBI" id="CHEBI:15377"/>
        <dbReference type="ChEBI" id="CHEBI:15378"/>
        <dbReference type="ChEBI" id="CHEBI:59874"/>
        <dbReference type="ChEBI" id="CHEBI:78442"/>
        <dbReference type="ChEBI" id="CHEBI:138191"/>
        <dbReference type="EC" id="3.1.1.29"/>
    </reaction>
</comment>
<dbReference type="AlphaFoldDB" id="A0AAW2H3V5"/>
<name>A0AAW2H3V5_9HYME</name>
<accession>A0AAW2H3V5</accession>